<gene>
    <name evidence="2" type="ORF">OXYTRIMIC_066</name>
</gene>
<dbReference type="EMBL" id="ARYC01001395">
    <property type="protein sequence ID" value="KEJ82989.1"/>
    <property type="molecule type" value="Genomic_DNA"/>
</dbReference>
<evidence type="ECO:0000313" key="2">
    <source>
        <dbReference type="EMBL" id="KEJ82989.1"/>
    </source>
</evidence>
<keyword evidence="3" id="KW-1185">Reference proteome</keyword>
<sequence>MDHQSQETLDFLQKLDEFLSGLPNLHFNQVVKTLSKEFCTLESACNYLANLIVLLKKHSKFTEVCNLLIEVQQHLKAKAKEVPQRDPDERRFSLEQKSSVQHANNVQNAFNQPHIQENLQKNSKQYEGNCNEKTQR</sequence>
<accession>A0A073HZY3</accession>
<dbReference type="Proteomes" id="UP000053232">
    <property type="component" value="Unassembled WGS sequence"/>
</dbReference>
<evidence type="ECO:0000256" key="1">
    <source>
        <dbReference type="SAM" id="MobiDB-lite"/>
    </source>
</evidence>
<feature type="compositionally biased region" description="Polar residues" evidence="1">
    <location>
        <begin position="95"/>
        <end position="136"/>
    </location>
</feature>
<reference evidence="3" key="1">
    <citation type="journal article" date="2014" name="Cell">
        <title>The Architecture of a Scrambled Genome Reveals Massive Levels of Genomic Rearrangement during Development.</title>
        <authorList>
            <person name="Chen X."/>
            <person name="Bracht J.R."/>
            <person name="Goldman A.D."/>
            <person name="Dolzhenko E."/>
            <person name="Clay D.M."/>
            <person name="Swart E.C."/>
            <person name="Perlman D.H."/>
            <person name="Doak T.G."/>
            <person name="Stuart A."/>
            <person name="Amemiya C.T."/>
            <person name="Sebra R.P."/>
            <person name="Landweber L.F."/>
        </authorList>
    </citation>
    <scope>NUCLEOTIDE SEQUENCE [LARGE SCALE GENOMIC DNA]</scope>
    <source>
        <strain evidence="3">JRB310</strain>
    </source>
</reference>
<organism evidence="2 3">
    <name type="scientific">Oxytricha trifallax</name>
    <dbReference type="NCBI Taxonomy" id="1172189"/>
    <lineage>
        <taxon>Eukaryota</taxon>
        <taxon>Sar</taxon>
        <taxon>Alveolata</taxon>
        <taxon>Ciliophora</taxon>
        <taxon>Intramacronucleata</taxon>
        <taxon>Spirotrichea</taxon>
        <taxon>Stichotrichia</taxon>
        <taxon>Sporadotrichida</taxon>
        <taxon>Oxytrichidae</taxon>
        <taxon>Oxytrichinae</taxon>
        <taxon>Oxytricha</taxon>
    </lineage>
</organism>
<evidence type="ECO:0000313" key="3">
    <source>
        <dbReference type="Proteomes" id="UP000053232"/>
    </source>
</evidence>
<feature type="region of interest" description="Disordered" evidence="1">
    <location>
        <begin position="78"/>
        <end position="136"/>
    </location>
</feature>
<protein>
    <submittedName>
        <fullName evidence="2">Uncharacterized protein</fullName>
    </submittedName>
</protein>
<dbReference type="AlphaFoldDB" id="A0A073HZY3"/>
<comment type="caution">
    <text evidence="2">The sequence shown here is derived from an EMBL/GenBank/DDBJ whole genome shotgun (WGS) entry which is preliminary data.</text>
</comment>
<proteinExistence type="predicted"/>
<name>A0A073HZY3_9SPIT</name>
<feature type="compositionally biased region" description="Basic and acidic residues" evidence="1">
    <location>
        <begin position="78"/>
        <end position="94"/>
    </location>
</feature>